<gene>
    <name evidence="1" type="ORF">BDY19DRAFT_929081</name>
</gene>
<dbReference type="Proteomes" id="UP001055072">
    <property type="component" value="Unassembled WGS sequence"/>
</dbReference>
<sequence>MTMASLEALHDTIAAIFDQVQISLANHRKNSVALAKAHAHAVKISQTLPRGSQSLTGERRFKKAFVDMLARVLVVKKGVQPADRVVKFVGAYVAYISAKGLSLPTSSSSSRDNEESDTPVSRFVADLLKFLLKGFQAKDKNVRFRSVSTVAELVSHLGELDEDIYDQLRCALLERRRDKEAFIRSQAILALAKLMDSDSEEDEEDGEETIMSCVLDSLCSDGSPEVRRVALVNLPLTPVTLPIILTRTRDVDPCVRYLVFSKSLRHFNPAQLTISQRETLVRDGLGDRDDKVKAAAADVVDDWFDIARGENKADFLSDIMQFLALFDLTDDNGLTVASDALRSIFATKAPAVRKVVFPVTYWRELTPEAAVFARCYIEYTSSDSVEASCSGIGLNTSRMMEDAGIPVVMAFAFFVQENCNLMLDVNEELETLKAERGHGGLPLDEEQNSVLEQCEQELVQRVCILGEILKIACCLDYSDELGRRKMFLVIRSMIGVESLPESLVDQCLEVLKVMTDDREMIKVTVEVMGELRDHLFDEEDDSNGQDESPSDVEAARVNVLNTSRLGNSKRPTRELSREEELRLDEIDLRCLIISIAMLKRVHGRFNENSALEGIVNDLIVPSIKRVESVFRELGLIALGLCCLIAKDMALQSFPLFCSQVQRVPERLKPKVLQIVLDILLMHSDVFFHRSQETTDQILSFLLQTFEEEESPDIRAVICTGLSKLMLNGIVTDTRVLAALVLAFVAPANSDNQQLRQCLSFFIPAYCYSSYANQTRMQSIFWIVFDLVSQAYEEMEEEETMITPVQFCALFVDWTDPQKRASGSSSRLDSDDTHFNLATDILKACYDDQRTFERKSICHVLSKLYLPMVSNPCSLLCLRTLLENLEQCSVEDPIIQKALEKFGAKAIKQYSKQLKAIQPHEHTDDPRYIEILNTVRATEISDYQDAEQASDESDPENELLRGRMMSPMKPSTRRKARSTSTEIEDDTDDADSASHASPPSSRSPSPLPSSLSSSTPSPVNLLSGNGKNEKMLAFKVSKRIRTSEFK</sequence>
<organism evidence="1 2">
    <name type="scientific">Irpex rosettiformis</name>
    <dbReference type="NCBI Taxonomy" id="378272"/>
    <lineage>
        <taxon>Eukaryota</taxon>
        <taxon>Fungi</taxon>
        <taxon>Dikarya</taxon>
        <taxon>Basidiomycota</taxon>
        <taxon>Agaricomycotina</taxon>
        <taxon>Agaricomycetes</taxon>
        <taxon>Polyporales</taxon>
        <taxon>Irpicaceae</taxon>
        <taxon>Irpex</taxon>
    </lineage>
</organism>
<name>A0ACB8UDD2_9APHY</name>
<keyword evidence="2" id="KW-1185">Reference proteome</keyword>
<evidence type="ECO:0000313" key="1">
    <source>
        <dbReference type="EMBL" id="KAI0092243.1"/>
    </source>
</evidence>
<accession>A0ACB8UDD2</accession>
<comment type="caution">
    <text evidence="1">The sequence shown here is derived from an EMBL/GenBank/DDBJ whole genome shotgun (WGS) entry which is preliminary data.</text>
</comment>
<proteinExistence type="predicted"/>
<protein>
    <submittedName>
        <fullName evidence="1">Nuclear condensing complex subunit</fullName>
    </submittedName>
</protein>
<dbReference type="EMBL" id="MU274904">
    <property type="protein sequence ID" value="KAI0092243.1"/>
    <property type="molecule type" value="Genomic_DNA"/>
</dbReference>
<evidence type="ECO:0000313" key="2">
    <source>
        <dbReference type="Proteomes" id="UP001055072"/>
    </source>
</evidence>
<reference evidence="1" key="1">
    <citation type="journal article" date="2021" name="Environ. Microbiol.">
        <title>Gene family expansions and transcriptome signatures uncover fungal adaptations to wood decay.</title>
        <authorList>
            <person name="Hage H."/>
            <person name="Miyauchi S."/>
            <person name="Viragh M."/>
            <person name="Drula E."/>
            <person name="Min B."/>
            <person name="Chaduli D."/>
            <person name="Navarro D."/>
            <person name="Favel A."/>
            <person name="Norest M."/>
            <person name="Lesage-Meessen L."/>
            <person name="Balint B."/>
            <person name="Merenyi Z."/>
            <person name="de Eugenio L."/>
            <person name="Morin E."/>
            <person name="Martinez A.T."/>
            <person name="Baldrian P."/>
            <person name="Stursova M."/>
            <person name="Martinez M.J."/>
            <person name="Novotny C."/>
            <person name="Magnuson J.K."/>
            <person name="Spatafora J.W."/>
            <person name="Maurice S."/>
            <person name="Pangilinan J."/>
            <person name="Andreopoulos W."/>
            <person name="LaButti K."/>
            <person name="Hundley H."/>
            <person name="Na H."/>
            <person name="Kuo A."/>
            <person name="Barry K."/>
            <person name="Lipzen A."/>
            <person name="Henrissat B."/>
            <person name="Riley R."/>
            <person name="Ahrendt S."/>
            <person name="Nagy L.G."/>
            <person name="Grigoriev I.V."/>
            <person name="Martin F."/>
            <person name="Rosso M.N."/>
        </authorList>
    </citation>
    <scope>NUCLEOTIDE SEQUENCE</scope>
    <source>
        <strain evidence="1">CBS 384.51</strain>
    </source>
</reference>